<accession>H8KSG4</accession>
<dbReference type="AlphaFoldDB" id="H8KSG4"/>
<dbReference type="Proteomes" id="UP000007590">
    <property type="component" value="Chromosome"/>
</dbReference>
<dbReference type="OrthoDB" id="9785372at2"/>
<evidence type="ECO:0000313" key="2">
    <source>
        <dbReference type="EMBL" id="AFD08515.1"/>
    </source>
</evidence>
<dbReference type="InterPro" id="IPR016040">
    <property type="entry name" value="NAD(P)-bd_dom"/>
</dbReference>
<dbReference type="PANTHER" id="PTHR43355:SF2">
    <property type="entry name" value="FLAVIN REDUCTASE (NADPH)"/>
    <property type="match status" value="1"/>
</dbReference>
<name>H8KSG4_SOLCM</name>
<dbReference type="eggNOG" id="COG2910">
    <property type="taxonomic scope" value="Bacteria"/>
</dbReference>
<dbReference type="EMBL" id="CP003349">
    <property type="protein sequence ID" value="AFD08515.1"/>
    <property type="molecule type" value="Genomic_DNA"/>
</dbReference>
<feature type="domain" description="NAD(P)-binding" evidence="1">
    <location>
        <begin position="7"/>
        <end position="200"/>
    </location>
</feature>
<gene>
    <name evidence="2" type="ordered locus">Solca_3510</name>
</gene>
<organism evidence="2 3">
    <name type="scientific">Solitalea canadensis (strain ATCC 29591 / DSM 3403 / JCM 21819 / LMG 8368 / NBRC 15130 / NCIMB 12057 / USAM 9D)</name>
    <name type="common">Flexibacter canadensis</name>
    <dbReference type="NCBI Taxonomy" id="929556"/>
    <lineage>
        <taxon>Bacteria</taxon>
        <taxon>Pseudomonadati</taxon>
        <taxon>Bacteroidota</taxon>
        <taxon>Sphingobacteriia</taxon>
        <taxon>Sphingobacteriales</taxon>
        <taxon>Sphingobacteriaceae</taxon>
        <taxon>Solitalea</taxon>
    </lineage>
</organism>
<sequence>MNIALIGATGFVGSAILVELLNRGHKVTAIARNTHKITPQANLSIAEADVFDEGKLAQLLAGHEAVISAYNAGWTNPNIYNDFINGSDAITATVKQSGVKRLLVVGGAGSLEVAPGVQLVDTPQFPQEWKQGALAAREALNTLKEETQLDWTFLSPAILLQPGQRTGVFRTGTDQPVFNDKDESKISVQDLAVAIVNEIEKPQFIKKRFTVGY</sequence>
<reference evidence="2" key="1">
    <citation type="submission" date="2012-02" db="EMBL/GenBank/DDBJ databases">
        <title>The complete genome of Solitalea canadensis DSM 3403.</title>
        <authorList>
            <consortium name="US DOE Joint Genome Institute (JGI-PGF)"/>
            <person name="Lucas S."/>
            <person name="Copeland A."/>
            <person name="Lapidus A."/>
            <person name="Glavina del Rio T."/>
            <person name="Dalin E."/>
            <person name="Tice H."/>
            <person name="Bruce D."/>
            <person name="Goodwin L."/>
            <person name="Pitluck S."/>
            <person name="Peters L."/>
            <person name="Ovchinnikova G."/>
            <person name="Lu M."/>
            <person name="Kyrpides N."/>
            <person name="Mavromatis K."/>
            <person name="Ivanova N."/>
            <person name="Brettin T."/>
            <person name="Detter J.C."/>
            <person name="Han C."/>
            <person name="Larimer F."/>
            <person name="Land M."/>
            <person name="Hauser L."/>
            <person name="Markowitz V."/>
            <person name="Cheng J.-F."/>
            <person name="Hugenholtz P."/>
            <person name="Woyke T."/>
            <person name="Wu D."/>
            <person name="Spring S."/>
            <person name="Schroeder M."/>
            <person name="Kopitz M."/>
            <person name="Brambilla E."/>
            <person name="Klenk H.-P."/>
            <person name="Eisen J.A."/>
        </authorList>
    </citation>
    <scope>NUCLEOTIDE SEQUENCE</scope>
    <source>
        <strain evidence="2">DSM 3403</strain>
    </source>
</reference>
<dbReference type="InterPro" id="IPR036291">
    <property type="entry name" value="NAD(P)-bd_dom_sf"/>
</dbReference>
<proteinExistence type="predicted"/>
<evidence type="ECO:0000313" key="3">
    <source>
        <dbReference type="Proteomes" id="UP000007590"/>
    </source>
</evidence>
<evidence type="ECO:0000259" key="1">
    <source>
        <dbReference type="Pfam" id="PF13460"/>
    </source>
</evidence>
<dbReference type="GO" id="GO:0016646">
    <property type="term" value="F:oxidoreductase activity, acting on the CH-NH group of donors, NAD or NADP as acceptor"/>
    <property type="evidence" value="ECO:0007669"/>
    <property type="project" value="TreeGrafter"/>
</dbReference>
<keyword evidence="3" id="KW-1185">Reference proteome</keyword>
<dbReference type="Gene3D" id="3.40.50.720">
    <property type="entry name" value="NAD(P)-binding Rossmann-like Domain"/>
    <property type="match status" value="1"/>
</dbReference>
<dbReference type="SUPFAM" id="SSF51735">
    <property type="entry name" value="NAD(P)-binding Rossmann-fold domains"/>
    <property type="match status" value="1"/>
</dbReference>
<dbReference type="PANTHER" id="PTHR43355">
    <property type="entry name" value="FLAVIN REDUCTASE (NADPH)"/>
    <property type="match status" value="1"/>
</dbReference>
<dbReference type="CDD" id="cd05244">
    <property type="entry name" value="BVR-B_like_SDR_a"/>
    <property type="match status" value="1"/>
</dbReference>
<dbReference type="RefSeq" id="WP_014681738.1">
    <property type="nucleotide sequence ID" value="NC_017770.1"/>
</dbReference>
<dbReference type="HOGENOM" id="CLU_025711_3_1_10"/>
<dbReference type="KEGG" id="scn:Solca_3510"/>
<protein>
    <submittedName>
        <fullName evidence="2">Putative NADH-flavin reductase</fullName>
    </submittedName>
</protein>
<dbReference type="InterPro" id="IPR051606">
    <property type="entry name" value="Polyketide_Oxido-like"/>
</dbReference>
<dbReference type="Pfam" id="PF13460">
    <property type="entry name" value="NAD_binding_10"/>
    <property type="match status" value="1"/>
</dbReference>
<dbReference type="STRING" id="929556.Solca_3510"/>